<evidence type="ECO:0000256" key="1">
    <source>
        <dbReference type="ARBA" id="ARBA00005254"/>
    </source>
</evidence>
<evidence type="ECO:0000313" key="2">
    <source>
        <dbReference type="EMBL" id="KAK5062259.1"/>
    </source>
</evidence>
<keyword evidence="3" id="KW-1185">Reference proteome</keyword>
<dbReference type="Proteomes" id="UP001345691">
    <property type="component" value="Unassembled WGS sequence"/>
</dbReference>
<dbReference type="InterPro" id="IPR029045">
    <property type="entry name" value="ClpP/crotonase-like_dom_sf"/>
</dbReference>
<name>A0ABR0JEB7_9EURO</name>
<protein>
    <submittedName>
        <fullName evidence="2">Uncharacterized protein</fullName>
    </submittedName>
</protein>
<dbReference type="PANTHER" id="PTHR43802">
    <property type="entry name" value="ENOYL-COA HYDRATASE"/>
    <property type="match status" value="1"/>
</dbReference>
<dbReference type="SUPFAM" id="SSF52096">
    <property type="entry name" value="ClpP/crotonase"/>
    <property type="match status" value="1"/>
</dbReference>
<dbReference type="CDD" id="cd06558">
    <property type="entry name" value="crotonase-like"/>
    <property type="match status" value="1"/>
</dbReference>
<sequence length="304" mass="33817">MDFAPFKDDSLARDPLYTCYKVDDYSLSYKIVFRTMKLNEYANQYENFRFERTEDGVLTITLHSNGGDLVWGMKPDAALGKVYLDIANDPENKVIILTGAGDTFIHYEDLKSETTIPPSVWGSYVLPFALGLIHNQLEIDIPMIAAVNGPATVHAEQALLCDIVLASDTAAFGDQPHFPNGLVPGDGVQVIWPMLIGMNRARYLMYTGQILDAHEAKNLGLVSEVLPRDALLPRAHEIARQLLQTPELTRRLSRRAFNAVIKQQLANTLPYGLALEGLGAAHYWPRTFKEAKLPPSAQLPPRGQ</sequence>
<accession>A0ABR0JEB7</accession>
<dbReference type="Pfam" id="PF00378">
    <property type="entry name" value="ECH_1"/>
    <property type="match status" value="1"/>
</dbReference>
<dbReference type="Gene3D" id="3.90.226.10">
    <property type="entry name" value="2-enoyl-CoA Hydratase, Chain A, domain 1"/>
    <property type="match status" value="1"/>
</dbReference>
<proteinExistence type="inferred from homology"/>
<dbReference type="InterPro" id="IPR001753">
    <property type="entry name" value="Enoyl-CoA_hydra/iso"/>
</dbReference>
<evidence type="ECO:0000313" key="3">
    <source>
        <dbReference type="Proteomes" id="UP001345691"/>
    </source>
</evidence>
<dbReference type="PANTHER" id="PTHR43802:SF1">
    <property type="entry name" value="IP11341P-RELATED"/>
    <property type="match status" value="1"/>
</dbReference>
<organism evidence="2 3">
    <name type="scientific">Exophiala sideris</name>
    <dbReference type="NCBI Taxonomy" id="1016849"/>
    <lineage>
        <taxon>Eukaryota</taxon>
        <taxon>Fungi</taxon>
        <taxon>Dikarya</taxon>
        <taxon>Ascomycota</taxon>
        <taxon>Pezizomycotina</taxon>
        <taxon>Eurotiomycetes</taxon>
        <taxon>Chaetothyriomycetidae</taxon>
        <taxon>Chaetothyriales</taxon>
        <taxon>Herpotrichiellaceae</taxon>
        <taxon>Exophiala</taxon>
    </lineage>
</organism>
<dbReference type="EMBL" id="JAVRRF010000008">
    <property type="protein sequence ID" value="KAK5062259.1"/>
    <property type="molecule type" value="Genomic_DNA"/>
</dbReference>
<reference evidence="2 3" key="1">
    <citation type="submission" date="2023-08" db="EMBL/GenBank/DDBJ databases">
        <title>Black Yeasts Isolated from many extreme environments.</title>
        <authorList>
            <person name="Coleine C."/>
            <person name="Stajich J.E."/>
            <person name="Selbmann L."/>
        </authorList>
    </citation>
    <scope>NUCLEOTIDE SEQUENCE [LARGE SCALE GENOMIC DNA]</scope>
    <source>
        <strain evidence="2 3">CCFEE 6328</strain>
    </source>
</reference>
<comment type="caution">
    <text evidence="2">The sequence shown here is derived from an EMBL/GenBank/DDBJ whole genome shotgun (WGS) entry which is preliminary data.</text>
</comment>
<gene>
    <name evidence="2" type="ORF">LTR69_004617</name>
</gene>
<comment type="similarity">
    <text evidence="1">Belongs to the enoyl-CoA hydratase/isomerase family.</text>
</comment>